<accession>A0A8S9P1W0</accession>
<dbReference type="EMBL" id="QGKX02001521">
    <property type="protein sequence ID" value="KAF3511168.1"/>
    <property type="molecule type" value="Genomic_DNA"/>
</dbReference>
<evidence type="ECO:0000313" key="1">
    <source>
        <dbReference type="EMBL" id="KAF3511168.1"/>
    </source>
</evidence>
<sequence>MLDRELNIIRAILTHELKEKGEAAVKVLLSRVLKLNMSDLEVGLEQALMLNPTDHCDQVKPSDLNQAFGGRQPTGQKAEKSEILQKFWIAETKHPALRKERPLQAMEHP</sequence>
<gene>
    <name evidence="1" type="ORF">F2Q69_00006292</name>
</gene>
<proteinExistence type="predicted"/>
<protein>
    <submittedName>
        <fullName evidence="1">Uncharacterized protein</fullName>
    </submittedName>
</protein>
<comment type="caution">
    <text evidence="1">The sequence shown here is derived from an EMBL/GenBank/DDBJ whole genome shotgun (WGS) entry which is preliminary data.</text>
</comment>
<reference evidence="1" key="1">
    <citation type="submission" date="2019-12" db="EMBL/GenBank/DDBJ databases">
        <title>Genome sequencing and annotation of Brassica cretica.</title>
        <authorList>
            <person name="Studholme D.J."/>
            <person name="Sarris P."/>
        </authorList>
    </citation>
    <scope>NUCLEOTIDE SEQUENCE</scope>
    <source>
        <strain evidence="1">PFS-109/04</strain>
        <tissue evidence="1">Leaf</tissue>
    </source>
</reference>
<evidence type="ECO:0000313" key="2">
    <source>
        <dbReference type="Proteomes" id="UP000712600"/>
    </source>
</evidence>
<dbReference type="AlphaFoldDB" id="A0A8S9P1W0"/>
<organism evidence="1 2">
    <name type="scientific">Brassica cretica</name>
    <name type="common">Mustard</name>
    <dbReference type="NCBI Taxonomy" id="69181"/>
    <lineage>
        <taxon>Eukaryota</taxon>
        <taxon>Viridiplantae</taxon>
        <taxon>Streptophyta</taxon>
        <taxon>Embryophyta</taxon>
        <taxon>Tracheophyta</taxon>
        <taxon>Spermatophyta</taxon>
        <taxon>Magnoliopsida</taxon>
        <taxon>eudicotyledons</taxon>
        <taxon>Gunneridae</taxon>
        <taxon>Pentapetalae</taxon>
        <taxon>rosids</taxon>
        <taxon>malvids</taxon>
        <taxon>Brassicales</taxon>
        <taxon>Brassicaceae</taxon>
        <taxon>Brassiceae</taxon>
        <taxon>Brassica</taxon>
    </lineage>
</organism>
<dbReference type="Proteomes" id="UP000712600">
    <property type="component" value="Unassembled WGS sequence"/>
</dbReference>
<name>A0A8S9P1W0_BRACR</name>